<dbReference type="PANTHER" id="PTHR33186">
    <property type="entry name" value="OS10G0136150 PROTEIN-RELATED"/>
    <property type="match status" value="1"/>
</dbReference>
<dbReference type="Proteomes" id="UP001341281">
    <property type="component" value="Chromosome 01"/>
</dbReference>
<gene>
    <name evidence="2" type="ORF">U9M48_005433</name>
</gene>
<dbReference type="InterPro" id="IPR056594">
    <property type="entry name" value="AT5G49610-like_b-prop"/>
</dbReference>
<evidence type="ECO:0000313" key="2">
    <source>
        <dbReference type="EMBL" id="WVZ54668.1"/>
    </source>
</evidence>
<reference evidence="2 3" key="1">
    <citation type="submission" date="2024-02" db="EMBL/GenBank/DDBJ databases">
        <title>High-quality chromosome-scale genome assembly of Pensacola bahiagrass (Paspalum notatum Flugge var. saurae).</title>
        <authorList>
            <person name="Vega J.M."/>
            <person name="Podio M."/>
            <person name="Orjuela J."/>
            <person name="Siena L.A."/>
            <person name="Pessino S.C."/>
            <person name="Combes M.C."/>
            <person name="Mariac C."/>
            <person name="Albertini E."/>
            <person name="Pupilli F."/>
            <person name="Ortiz J.P.A."/>
            <person name="Leblanc O."/>
        </authorList>
    </citation>
    <scope>NUCLEOTIDE SEQUENCE [LARGE SCALE GENOMIC DNA]</scope>
    <source>
        <strain evidence="2">R1</strain>
        <tissue evidence="2">Leaf</tissue>
    </source>
</reference>
<sequence length="199" mass="21562">MLSYVYSSETAAWSEGASAQYPGYEIASVPRSALSGNTLYFLLWFGRGVVKYDLGAREMSLIGLPSECILGRNVLMVTEDGGLGIANLANYRLCLWSREAGTGPDEDAGWVQSGDIDLKRLLPDEALSESLNVVGFAYGISVIFLRSIVGIFTIDLKSCQAKKVYKRGLCNYTLPYMSFCTPVLRTASTEGPKPGTSIA</sequence>
<dbReference type="EMBL" id="CP144745">
    <property type="protein sequence ID" value="WVZ54668.1"/>
    <property type="molecule type" value="Genomic_DNA"/>
</dbReference>
<dbReference type="Pfam" id="PF23635">
    <property type="entry name" value="Beta-prop_AT5G49610-like"/>
    <property type="match status" value="1"/>
</dbReference>
<name>A0AAQ3SFH1_PASNO</name>
<protein>
    <recommendedName>
        <fullName evidence="1">F-box protein AT5G49610-like beta-propeller domain-containing protein</fullName>
    </recommendedName>
</protein>
<keyword evidence="3" id="KW-1185">Reference proteome</keyword>
<evidence type="ECO:0000313" key="3">
    <source>
        <dbReference type="Proteomes" id="UP001341281"/>
    </source>
</evidence>
<dbReference type="PANTHER" id="PTHR33186:SF15">
    <property type="entry name" value="OS06G0249850 PROTEIN"/>
    <property type="match status" value="1"/>
</dbReference>
<evidence type="ECO:0000259" key="1">
    <source>
        <dbReference type="Pfam" id="PF23635"/>
    </source>
</evidence>
<accession>A0AAQ3SFH1</accession>
<dbReference type="AlphaFoldDB" id="A0AAQ3SFH1"/>
<proteinExistence type="predicted"/>
<organism evidence="2 3">
    <name type="scientific">Paspalum notatum var. saurae</name>
    <dbReference type="NCBI Taxonomy" id="547442"/>
    <lineage>
        <taxon>Eukaryota</taxon>
        <taxon>Viridiplantae</taxon>
        <taxon>Streptophyta</taxon>
        <taxon>Embryophyta</taxon>
        <taxon>Tracheophyta</taxon>
        <taxon>Spermatophyta</taxon>
        <taxon>Magnoliopsida</taxon>
        <taxon>Liliopsida</taxon>
        <taxon>Poales</taxon>
        <taxon>Poaceae</taxon>
        <taxon>PACMAD clade</taxon>
        <taxon>Panicoideae</taxon>
        <taxon>Andropogonodae</taxon>
        <taxon>Paspaleae</taxon>
        <taxon>Paspalinae</taxon>
        <taxon>Paspalum</taxon>
    </lineage>
</organism>
<feature type="domain" description="F-box protein AT5G49610-like beta-propeller" evidence="1">
    <location>
        <begin position="4"/>
        <end position="179"/>
    </location>
</feature>